<organism evidence="1 2">
    <name type="scientific">Labilithrix luteola</name>
    <dbReference type="NCBI Taxonomy" id="1391654"/>
    <lineage>
        <taxon>Bacteria</taxon>
        <taxon>Pseudomonadati</taxon>
        <taxon>Myxococcota</taxon>
        <taxon>Polyangia</taxon>
        <taxon>Polyangiales</taxon>
        <taxon>Labilitrichaceae</taxon>
        <taxon>Labilithrix</taxon>
    </lineage>
</organism>
<dbReference type="PANTHER" id="PTHR34472">
    <property type="entry name" value="SULFUR CARRIER PROTEIN THIS"/>
    <property type="match status" value="1"/>
</dbReference>
<name>A0A0K1QBW0_9BACT</name>
<keyword evidence="2" id="KW-1185">Reference proteome</keyword>
<dbReference type="CDD" id="cd00565">
    <property type="entry name" value="Ubl_ThiS"/>
    <property type="match status" value="1"/>
</dbReference>
<dbReference type="InterPro" id="IPR010035">
    <property type="entry name" value="Thi_S"/>
</dbReference>
<sequence length="66" mass="6921">MQIQVNGSPLDIPDALTVRELVAHLGLADGPVAVEINREIVPRADHASRQLTAGDAIEIVHFVGGG</sequence>
<dbReference type="Pfam" id="PF02597">
    <property type="entry name" value="ThiS"/>
    <property type="match status" value="1"/>
</dbReference>
<dbReference type="RefSeq" id="WP_146653770.1">
    <property type="nucleotide sequence ID" value="NZ_CP012333.1"/>
</dbReference>
<dbReference type="Proteomes" id="UP000064967">
    <property type="component" value="Chromosome"/>
</dbReference>
<dbReference type="KEGG" id="llu:AKJ09_09578"/>
<dbReference type="OrthoDB" id="197113at2"/>
<dbReference type="AlphaFoldDB" id="A0A0K1QBW0"/>
<dbReference type="NCBIfam" id="TIGR01683">
    <property type="entry name" value="thiS"/>
    <property type="match status" value="1"/>
</dbReference>
<dbReference type="SUPFAM" id="SSF54285">
    <property type="entry name" value="MoaD/ThiS"/>
    <property type="match status" value="1"/>
</dbReference>
<evidence type="ECO:0000313" key="1">
    <source>
        <dbReference type="EMBL" id="AKV02915.1"/>
    </source>
</evidence>
<evidence type="ECO:0000313" key="2">
    <source>
        <dbReference type="Proteomes" id="UP000064967"/>
    </source>
</evidence>
<accession>A0A0K1QBW0</accession>
<proteinExistence type="predicted"/>
<reference evidence="1 2" key="1">
    <citation type="submission" date="2015-08" db="EMBL/GenBank/DDBJ databases">
        <authorList>
            <person name="Babu N.S."/>
            <person name="Beckwith C.J."/>
            <person name="Beseler K.G."/>
            <person name="Brison A."/>
            <person name="Carone J.V."/>
            <person name="Caskin T.P."/>
            <person name="Diamond M."/>
            <person name="Durham M.E."/>
            <person name="Foxe J.M."/>
            <person name="Go M."/>
            <person name="Henderson B.A."/>
            <person name="Jones I.B."/>
            <person name="McGettigan J.A."/>
            <person name="Micheletti S.J."/>
            <person name="Nasrallah M.E."/>
            <person name="Ortiz D."/>
            <person name="Piller C.R."/>
            <person name="Privatt S.R."/>
            <person name="Schneider S.L."/>
            <person name="Sharp S."/>
            <person name="Smith T.C."/>
            <person name="Stanton J.D."/>
            <person name="Ullery H.E."/>
            <person name="Wilson R.J."/>
            <person name="Serrano M.G."/>
            <person name="Buck G."/>
            <person name="Lee V."/>
            <person name="Wang Y."/>
            <person name="Carvalho R."/>
            <person name="Voegtly L."/>
            <person name="Shi R."/>
            <person name="Duckworth R."/>
            <person name="Johnson A."/>
            <person name="Loviza R."/>
            <person name="Walstead R."/>
            <person name="Shah Z."/>
            <person name="Kiflezghi M."/>
            <person name="Wade K."/>
            <person name="Ball S.L."/>
            <person name="Bradley K.W."/>
            <person name="Asai D.J."/>
            <person name="Bowman C.A."/>
            <person name="Russell D.A."/>
            <person name="Pope W.H."/>
            <person name="Jacobs-Sera D."/>
            <person name="Hendrix R.W."/>
            <person name="Hatfull G.F."/>
        </authorList>
    </citation>
    <scope>NUCLEOTIDE SEQUENCE [LARGE SCALE GENOMIC DNA]</scope>
    <source>
        <strain evidence="1 2">DSM 27648</strain>
    </source>
</reference>
<dbReference type="InterPro" id="IPR012675">
    <property type="entry name" value="Beta-grasp_dom_sf"/>
</dbReference>
<dbReference type="EMBL" id="CP012333">
    <property type="protein sequence ID" value="AKV02915.1"/>
    <property type="molecule type" value="Genomic_DNA"/>
</dbReference>
<dbReference type="InterPro" id="IPR003749">
    <property type="entry name" value="ThiS/MoaD-like"/>
</dbReference>
<gene>
    <name evidence="1" type="ORF">AKJ09_09578</name>
</gene>
<dbReference type="InterPro" id="IPR016155">
    <property type="entry name" value="Mopterin_synth/thiamin_S_b"/>
</dbReference>
<dbReference type="Gene3D" id="3.10.20.30">
    <property type="match status" value="1"/>
</dbReference>
<protein>
    <submittedName>
        <fullName evidence="1">Sulfur carrier protein ThiS</fullName>
    </submittedName>
</protein>
<dbReference type="STRING" id="1391654.AKJ09_09578"/>
<dbReference type="PANTHER" id="PTHR34472:SF1">
    <property type="entry name" value="SULFUR CARRIER PROTEIN THIS"/>
    <property type="match status" value="1"/>
</dbReference>